<feature type="transmembrane region" description="Helical" evidence="5">
    <location>
        <begin position="50"/>
        <end position="69"/>
    </location>
</feature>
<dbReference type="RefSeq" id="XP_009033064.1">
    <property type="nucleotide sequence ID" value="XM_009034816.1"/>
</dbReference>
<accession>F0XXJ7</accession>
<name>F0XXJ7_AURAN</name>
<dbReference type="KEGG" id="aaf:AURANDRAFT_20614"/>
<keyword evidence="2 5" id="KW-0812">Transmembrane</keyword>
<evidence type="ECO:0000313" key="8">
    <source>
        <dbReference type="Proteomes" id="UP000002729"/>
    </source>
</evidence>
<evidence type="ECO:0000256" key="3">
    <source>
        <dbReference type="ARBA" id="ARBA00022989"/>
    </source>
</evidence>
<dbReference type="Pfam" id="PF04116">
    <property type="entry name" value="FA_hydroxylase"/>
    <property type="match status" value="1"/>
</dbReference>
<keyword evidence="4 5" id="KW-0472">Membrane</keyword>
<sequence>MCVWCRWGSLGNSDCYANWTALWRDIRAAGPVDDFAFFVGGTTVVHLGVFWTYCLALSVLDLWGPAWVVKYKVQEKHAATPLSPRKWWKGVRRVLFNNIVVTIPLTALAYGRFEGRLDMPLPSLSSALLQMTAFVFVEEILFYYSHRLLHHPRLYPHIHKIHHQFTHPVGFVALYAHPLEHALSNLLPAVAGALVIKSHCFLFWVWITLGICSTVNTHCGYHFPCFISPRAHDFHHEKFTEVYGVMGWLDTLHGTNAEFVASESAKHYKVYYTLRPPWVDAKQGKAA</sequence>
<dbReference type="OrthoDB" id="408954at2759"/>
<feature type="domain" description="Fatty acid hydroxylase" evidence="6">
    <location>
        <begin position="132"/>
        <end position="255"/>
    </location>
</feature>
<dbReference type="GeneID" id="20219321"/>
<dbReference type="GO" id="GO:0016020">
    <property type="term" value="C:membrane"/>
    <property type="evidence" value="ECO:0007669"/>
    <property type="project" value="UniProtKB-SubCell"/>
</dbReference>
<evidence type="ECO:0000313" key="7">
    <source>
        <dbReference type="EMBL" id="EGB11957.1"/>
    </source>
</evidence>
<evidence type="ECO:0000256" key="4">
    <source>
        <dbReference type="ARBA" id="ARBA00023136"/>
    </source>
</evidence>
<evidence type="ECO:0000256" key="5">
    <source>
        <dbReference type="SAM" id="Phobius"/>
    </source>
</evidence>
<evidence type="ECO:0000259" key="6">
    <source>
        <dbReference type="Pfam" id="PF04116"/>
    </source>
</evidence>
<dbReference type="InterPro" id="IPR050307">
    <property type="entry name" value="Sterol_Desaturase_Related"/>
</dbReference>
<dbReference type="PANTHER" id="PTHR11863">
    <property type="entry name" value="STEROL DESATURASE"/>
    <property type="match status" value="1"/>
</dbReference>
<dbReference type="InterPro" id="IPR006694">
    <property type="entry name" value="Fatty_acid_hydroxylase"/>
</dbReference>
<dbReference type="OMA" id="QYAHPIE"/>
<comment type="subcellular location">
    <subcellularLocation>
        <location evidence="1">Membrane</location>
    </subcellularLocation>
</comment>
<dbReference type="eggNOG" id="KOG0873">
    <property type="taxonomic scope" value="Eukaryota"/>
</dbReference>
<dbReference type="Proteomes" id="UP000002729">
    <property type="component" value="Unassembled WGS sequence"/>
</dbReference>
<dbReference type="InParanoid" id="F0XXJ7"/>
<gene>
    <name evidence="7" type="ORF">AURANDRAFT_20614</name>
</gene>
<evidence type="ECO:0000256" key="2">
    <source>
        <dbReference type="ARBA" id="ARBA00022692"/>
    </source>
</evidence>
<feature type="transmembrane region" description="Helical" evidence="5">
    <location>
        <begin position="90"/>
        <end position="111"/>
    </location>
</feature>
<keyword evidence="3 5" id="KW-1133">Transmembrane helix</keyword>
<dbReference type="AlphaFoldDB" id="F0XXJ7"/>
<dbReference type="GO" id="GO:0008610">
    <property type="term" value="P:lipid biosynthetic process"/>
    <property type="evidence" value="ECO:0007669"/>
    <property type="project" value="InterPro"/>
</dbReference>
<organism evidence="8">
    <name type="scientific">Aureococcus anophagefferens</name>
    <name type="common">Harmful bloom alga</name>
    <dbReference type="NCBI Taxonomy" id="44056"/>
    <lineage>
        <taxon>Eukaryota</taxon>
        <taxon>Sar</taxon>
        <taxon>Stramenopiles</taxon>
        <taxon>Ochrophyta</taxon>
        <taxon>Pelagophyceae</taxon>
        <taxon>Pelagomonadales</taxon>
        <taxon>Pelagomonadaceae</taxon>
        <taxon>Aureococcus</taxon>
    </lineage>
</organism>
<dbReference type="GO" id="GO:0016491">
    <property type="term" value="F:oxidoreductase activity"/>
    <property type="evidence" value="ECO:0007669"/>
    <property type="project" value="InterPro"/>
</dbReference>
<keyword evidence="8" id="KW-1185">Reference proteome</keyword>
<evidence type="ECO:0000256" key="1">
    <source>
        <dbReference type="ARBA" id="ARBA00004370"/>
    </source>
</evidence>
<protein>
    <recommendedName>
        <fullName evidence="6">Fatty acid hydroxylase domain-containing protein</fullName>
    </recommendedName>
</protein>
<reference evidence="7 8" key="1">
    <citation type="journal article" date="2011" name="Proc. Natl. Acad. Sci. U.S.A.">
        <title>Niche of harmful alga Aureococcus anophagefferens revealed through ecogenomics.</title>
        <authorList>
            <person name="Gobler C.J."/>
            <person name="Berry D.L."/>
            <person name="Dyhrman S.T."/>
            <person name="Wilhelm S.W."/>
            <person name="Salamov A."/>
            <person name="Lobanov A.V."/>
            <person name="Zhang Y."/>
            <person name="Collier J.L."/>
            <person name="Wurch L.L."/>
            <person name="Kustka A.B."/>
            <person name="Dill B.D."/>
            <person name="Shah M."/>
            <person name="VerBerkmoes N.C."/>
            <person name="Kuo A."/>
            <person name="Terry A."/>
            <person name="Pangilinan J."/>
            <person name="Lindquist E.A."/>
            <person name="Lucas S."/>
            <person name="Paulsen I.T."/>
            <person name="Hattenrath-Lehmann T.K."/>
            <person name="Talmage S.C."/>
            <person name="Walker E.A."/>
            <person name="Koch F."/>
            <person name="Burson A.M."/>
            <person name="Marcoval M.A."/>
            <person name="Tang Y.Z."/>
            <person name="Lecleir G.R."/>
            <person name="Coyne K.J."/>
            <person name="Berg G.M."/>
            <person name="Bertrand E.M."/>
            <person name="Saito M.A."/>
            <person name="Gladyshev V.N."/>
            <person name="Grigoriev I.V."/>
        </authorList>
    </citation>
    <scope>NUCLEOTIDE SEQUENCE [LARGE SCALE GENOMIC DNA]</scope>
    <source>
        <strain evidence="8">CCMP 1984</strain>
    </source>
</reference>
<dbReference type="EMBL" id="GL833121">
    <property type="protein sequence ID" value="EGB11957.1"/>
    <property type="molecule type" value="Genomic_DNA"/>
</dbReference>
<proteinExistence type="predicted"/>
<dbReference type="GO" id="GO:0005506">
    <property type="term" value="F:iron ion binding"/>
    <property type="evidence" value="ECO:0007669"/>
    <property type="project" value="InterPro"/>
</dbReference>